<dbReference type="Proteomes" id="UP000184073">
    <property type="component" value="Unassembled WGS sequence"/>
</dbReference>
<dbReference type="AlphaFoldDB" id="A0A1L9PY49"/>
<proteinExistence type="predicted"/>
<gene>
    <name evidence="2" type="ORF">ASPVEDRAFT_45796</name>
</gene>
<protein>
    <submittedName>
        <fullName evidence="2">Uncharacterized protein</fullName>
    </submittedName>
</protein>
<keyword evidence="1" id="KW-0472">Membrane</keyword>
<keyword evidence="3" id="KW-1185">Reference proteome</keyword>
<evidence type="ECO:0000313" key="3">
    <source>
        <dbReference type="Proteomes" id="UP000184073"/>
    </source>
</evidence>
<name>A0A1L9PY49_ASPVE</name>
<dbReference type="GeneID" id="63728905"/>
<accession>A0A1L9PY49</accession>
<dbReference type="EMBL" id="KV878134">
    <property type="protein sequence ID" value="OJJ06393.1"/>
    <property type="molecule type" value="Genomic_DNA"/>
</dbReference>
<reference evidence="3" key="1">
    <citation type="journal article" date="2017" name="Genome Biol.">
        <title>Comparative genomics reveals high biological diversity and specific adaptations in the industrially and medically important fungal genus Aspergillus.</title>
        <authorList>
            <person name="de Vries R.P."/>
            <person name="Riley R."/>
            <person name="Wiebenga A."/>
            <person name="Aguilar-Osorio G."/>
            <person name="Amillis S."/>
            <person name="Uchima C.A."/>
            <person name="Anderluh G."/>
            <person name="Asadollahi M."/>
            <person name="Askin M."/>
            <person name="Barry K."/>
            <person name="Battaglia E."/>
            <person name="Bayram O."/>
            <person name="Benocci T."/>
            <person name="Braus-Stromeyer S.A."/>
            <person name="Caldana C."/>
            <person name="Canovas D."/>
            <person name="Cerqueira G.C."/>
            <person name="Chen F."/>
            <person name="Chen W."/>
            <person name="Choi C."/>
            <person name="Clum A."/>
            <person name="Dos Santos R.A."/>
            <person name="Damasio A.R."/>
            <person name="Diallinas G."/>
            <person name="Emri T."/>
            <person name="Fekete E."/>
            <person name="Flipphi M."/>
            <person name="Freyberg S."/>
            <person name="Gallo A."/>
            <person name="Gournas C."/>
            <person name="Habgood R."/>
            <person name="Hainaut M."/>
            <person name="Harispe M.L."/>
            <person name="Henrissat B."/>
            <person name="Hilden K.S."/>
            <person name="Hope R."/>
            <person name="Hossain A."/>
            <person name="Karabika E."/>
            <person name="Karaffa L."/>
            <person name="Karanyi Z."/>
            <person name="Krasevec N."/>
            <person name="Kuo A."/>
            <person name="Kusch H."/>
            <person name="LaButti K."/>
            <person name="Lagendijk E.L."/>
            <person name="Lapidus A."/>
            <person name="Levasseur A."/>
            <person name="Lindquist E."/>
            <person name="Lipzen A."/>
            <person name="Logrieco A.F."/>
            <person name="MacCabe A."/>
            <person name="Maekelae M.R."/>
            <person name="Malavazi I."/>
            <person name="Melin P."/>
            <person name="Meyer V."/>
            <person name="Mielnichuk N."/>
            <person name="Miskei M."/>
            <person name="Molnar A.P."/>
            <person name="Mule G."/>
            <person name="Ngan C.Y."/>
            <person name="Orejas M."/>
            <person name="Orosz E."/>
            <person name="Ouedraogo J.P."/>
            <person name="Overkamp K.M."/>
            <person name="Park H.-S."/>
            <person name="Perrone G."/>
            <person name="Piumi F."/>
            <person name="Punt P.J."/>
            <person name="Ram A.F."/>
            <person name="Ramon A."/>
            <person name="Rauscher S."/>
            <person name="Record E."/>
            <person name="Riano-Pachon D.M."/>
            <person name="Robert V."/>
            <person name="Roehrig J."/>
            <person name="Ruller R."/>
            <person name="Salamov A."/>
            <person name="Salih N.S."/>
            <person name="Samson R.A."/>
            <person name="Sandor E."/>
            <person name="Sanguinetti M."/>
            <person name="Schuetze T."/>
            <person name="Sepcic K."/>
            <person name="Shelest E."/>
            <person name="Sherlock G."/>
            <person name="Sophianopoulou V."/>
            <person name="Squina F.M."/>
            <person name="Sun H."/>
            <person name="Susca A."/>
            <person name="Todd R.B."/>
            <person name="Tsang A."/>
            <person name="Unkles S.E."/>
            <person name="van de Wiele N."/>
            <person name="van Rossen-Uffink D."/>
            <person name="Oliveira J.V."/>
            <person name="Vesth T.C."/>
            <person name="Visser J."/>
            <person name="Yu J.-H."/>
            <person name="Zhou M."/>
            <person name="Andersen M.R."/>
            <person name="Archer D.B."/>
            <person name="Baker S.E."/>
            <person name="Benoit I."/>
            <person name="Brakhage A.A."/>
            <person name="Braus G.H."/>
            <person name="Fischer R."/>
            <person name="Frisvad J.C."/>
            <person name="Goldman G.H."/>
            <person name="Houbraken J."/>
            <person name="Oakley B."/>
            <person name="Pocsi I."/>
            <person name="Scazzocchio C."/>
            <person name="Seiboth B."/>
            <person name="vanKuyk P.A."/>
            <person name="Wortman J."/>
            <person name="Dyer P.S."/>
            <person name="Grigoriev I.V."/>
        </authorList>
    </citation>
    <scope>NUCLEOTIDE SEQUENCE [LARGE SCALE GENOMIC DNA]</scope>
    <source>
        <strain evidence="3">CBS 583.65</strain>
    </source>
</reference>
<keyword evidence="1" id="KW-1133">Transmembrane helix</keyword>
<dbReference type="RefSeq" id="XP_040672155.1">
    <property type="nucleotide sequence ID" value="XM_040813394.1"/>
</dbReference>
<organism evidence="2 3">
    <name type="scientific">Aspergillus versicolor CBS 583.65</name>
    <dbReference type="NCBI Taxonomy" id="1036611"/>
    <lineage>
        <taxon>Eukaryota</taxon>
        <taxon>Fungi</taxon>
        <taxon>Dikarya</taxon>
        <taxon>Ascomycota</taxon>
        <taxon>Pezizomycotina</taxon>
        <taxon>Eurotiomycetes</taxon>
        <taxon>Eurotiomycetidae</taxon>
        <taxon>Eurotiales</taxon>
        <taxon>Aspergillaceae</taxon>
        <taxon>Aspergillus</taxon>
        <taxon>Aspergillus subgen. Nidulantes</taxon>
    </lineage>
</organism>
<dbReference type="VEuPathDB" id="FungiDB:ASPVEDRAFT_45796"/>
<feature type="transmembrane region" description="Helical" evidence="1">
    <location>
        <begin position="82"/>
        <end position="101"/>
    </location>
</feature>
<keyword evidence="1" id="KW-0812">Transmembrane</keyword>
<sequence>METSSAKTAPLTPGVDDMYSVSCDQSSEVPIDPGNLKRCKLVAQPFADRGFQKVEKEGTKNYCTSRIEGEAKIISSSRSTNGLTIMLIVVSMIGGPFHLLIRFSHQSICPRCKSLLTRIIILEGDVDVCPPSATSNESKAF</sequence>
<evidence type="ECO:0000256" key="1">
    <source>
        <dbReference type="SAM" id="Phobius"/>
    </source>
</evidence>
<evidence type="ECO:0000313" key="2">
    <source>
        <dbReference type="EMBL" id="OJJ06393.1"/>
    </source>
</evidence>